<name>A0A9D4EI20_DREPO</name>
<accession>A0A9D4EI20</accession>
<evidence type="ECO:0000313" key="2">
    <source>
        <dbReference type="Proteomes" id="UP000828390"/>
    </source>
</evidence>
<reference evidence="1" key="1">
    <citation type="journal article" date="2019" name="bioRxiv">
        <title>The Genome of the Zebra Mussel, Dreissena polymorpha: A Resource for Invasive Species Research.</title>
        <authorList>
            <person name="McCartney M.A."/>
            <person name="Auch B."/>
            <person name="Kono T."/>
            <person name="Mallez S."/>
            <person name="Zhang Y."/>
            <person name="Obille A."/>
            <person name="Becker A."/>
            <person name="Abrahante J.E."/>
            <person name="Garbe J."/>
            <person name="Badalamenti J.P."/>
            <person name="Herman A."/>
            <person name="Mangelson H."/>
            <person name="Liachko I."/>
            <person name="Sullivan S."/>
            <person name="Sone E.D."/>
            <person name="Koren S."/>
            <person name="Silverstein K.A.T."/>
            <person name="Beckman K.B."/>
            <person name="Gohl D.M."/>
        </authorList>
    </citation>
    <scope>NUCLEOTIDE SEQUENCE</scope>
    <source>
        <strain evidence="1">Duluth1</strain>
        <tissue evidence="1">Whole animal</tissue>
    </source>
</reference>
<protein>
    <submittedName>
        <fullName evidence="1">Uncharacterized protein</fullName>
    </submittedName>
</protein>
<dbReference type="AlphaFoldDB" id="A0A9D4EI20"/>
<reference evidence="1" key="2">
    <citation type="submission" date="2020-11" db="EMBL/GenBank/DDBJ databases">
        <authorList>
            <person name="McCartney M.A."/>
            <person name="Auch B."/>
            <person name="Kono T."/>
            <person name="Mallez S."/>
            <person name="Becker A."/>
            <person name="Gohl D.M."/>
            <person name="Silverstein K.A.T."/>
            <person name="Koren S."/>
            <person name="Bechman K.B."/>
            <person name="Herman A."/>
            <person name="Abrahante J.E."/>
            <person name="Garbe J."/>
        </authorList>
    </citation>
    <scope>NUCLEOTIDE SEQUENCE</scope>
    <source>
        <strain evidence="1">Duluth1</strain>
        <tissue evidence="1">Whole animal</tissue>
    </source>
</reference>
<comment type="caution">
    <text evidence="1">The sequence shown here is derived from an EMBL/GenBank/DDBJ whole genome shotgun (WGS) entry which is preliminary data.</text>
</comment>
<dbReference type="Proteomes" id="UP000828390">
    <property type="component" value="Unassembled WGS sequence"/>
</dbReference>
<keyword evidence="2" id="KW-1185">Reference proteome</keyword>
<gene>
    <name evidence="1" type="ORF">DPMN_157428</name>
</gene>
<dbReference type="EMBL" id="JAIWYP010000008">
    <property type="protein sequence ID" value="KAH3779624.1"/>
    <property type="molecule type" value="Genomic_DNA"/>
</dbReference>
<proteinExistence type="predicted"/>
<organism evidence="1 2">
    <name type="scientific">Dreissena polymorpha</name>
    <name type="common">Zebra mussel</name>
    <name type="synonym">Mytilus polymorpha</name>
    <dbReference type="NCBI Taxonomy" id="45954"/>
    <lineage>
        <taxon>Eukaryota</taxon>
        <taxon>Metazoa</taxon>
        <taxon>Spiralia</taxon>
        <taxon>Lophotrochozoa</taxon>
        <taxon>Mollusca</taxon>
        <taxon>Bivalvia</taxon>
        <taxon>Autobranchia</taxon>
        <taxon>Heteroconchia</taxon>
        <taxon>Euheterodonta</taxon>
        <taxon>Imparidentia</taxon>
        <taxon>Neoheterodontei</taxon>
        <taxon>Myida</taxon>
        <taxon>Dreissenoidea</taxon>
        <taxon>Dreissenidae</taxon>
        <taxon>Dreissena</taxon>
    </lineage>
</organism>
<sequence length="57" mass="5728">MGTSTDNGPDCLVGAGTDIHPAEGAIGAGRLHDPSGDFQGHCVKHCGQSEHSHSTSS</sequence>
<evidence type="ECO:0000313" key="1">
    <source>
        <dbReference type="EMBL" id="KAH3779624.1"/>
    </source>
</evidence>